<dbReference type="Proteomes" id="UP001150062">
    <property type="component" value="Unassembled WGS sequence"/>
</dbReference>
<evidence type="ECO:0000313" key="2">
    <source>
        <dbReference type="Proteomes" id="UP001150062"/>
    </source>
</evidence>
<protein>
    <submittedName>
        <fullName evidence="1">Uncharacterized protein</fullName>
    </submittedName>
</protein>
<comment type="caution">
    <text evidence="1">The sequence shown here is derived from an EMBL/GenBank/DDBJ whole genome shotgun (WGS) entry which is preliminary data.</text>
</comment>
<reference evidence="1" key="1">
    <citation type="submission" date="2022-08" db="EMBL/GenBank/DDBJ databases">
        <title>Novel sulfate-reducing endosymbionts in the free-living metamonad Anaeramoeba.</title>
        <authorList>
            <person name="Jerlstrom-Hultqvist J."/>
            <person name="Cepicka I."/>
            <person name="Gallot-Lavallee L."/>
            <person name="Salas-Leiva D."/>
            <person name="Curtis B.A."/>
            <person name="Zahonova K."/>
            <person name="Pipaliya S."/>
            <person name="Dacks J."/>
            <person name="Roger A.J."/>
        </authorList>
    </citation>
    <scope>NUCLEOTIDE SEQUENCE</scope>
    <source>
        <strain evidence="1">Schooner1</strain>
    </source>
</reference>
<organism evidence="1 2">
    <name type="scientific">Anaeramoeba flamelloides</name>
    <dbReference type="NCBI Taxonomy" id="1746091"/>
    <lineage>
        <taxon>Eukaryota</taxon>
        <taxon>Metamonada</taxon>
        <taxon>Anaeramoebidae</taxon>
        <taxon>Anaeramoeba</taxon>
    </lineage>
</organism>
<evidence type="ECO:0000313" key="1">
    <source>
        <dbReference type="EMBL" id="KAJ6244616.1"/>
    </source>
</evidence>
<dbReference type="EMBL" id="JAOAOG010000163">
    <property type="protein sequence ID" value="KAJ6244616.1"/>
    <property type="molecule type" value="Genomic_DNA"/>
</dbReference>
<gene>
    <name evidence="1" type="ORF">M0813_21202</name>
</gene>
<sequence>MIEFLADPYTKKQSPEKKTKNWNKILKKINSEFRLNNINWWKHYNRIRGNSLKMIKNNPKMEYEYQAHIDSIKKEISKKFLKEIQETKNFFSNEGSSNTYFEKEEIEEQIKWIKKQVSQTI</sequence>
<keyword evidence="2" id="KW-1185">Reference proteome</keyword>
<proteinExistence type="predicted"/>
<name>A0ABQ8YJ53_9EUKA</name>
<accession>A0ABQ8YJ53</accession>